<organism evidence="1 2">
    <name type="scientific">Megaselia scalaris</name>
    <name type="common">Humpbacked fly</name>
    <name type="synonym">Phora scalaris</name>
    <dbReference type="NCBI Taxonomy" id="36166"/>
    <lineage>
        <taxon>Eukaryota</taxon>
        <taxon>Metazoa</taxon>
        <taxon>Ecdysozoa</taxon>
        <taxon>Arthropoda</taxon>
        <taxon>Hexapoda</taxon>
        <taxon>Insecta</taxon>
        <taxon>Pterygota</taxon>
        <taxon>Neoptera</taxon>
        <taxon>Endopterygota</taxon>
        <taxon>Diptera</taxon>
        <taxon>Brachycera</taxon>
        <taxon>Muscomorpha</taxon>
        <taxon>Platypezoidea</taxon>
        <taxon>Phoridae</taxon>
        <taxon>Megaseliini</taxon>
        <taxon>Megaselia</taxon>
    </lineage>
</organism>
<evidence type="ECO:0000313" key="1">
    <source>
        <dbReference type="EnsemblMetazoa" id="MESCA011496-PA"/>
    </source>
</evidence>
<dbReference type="EnsemblMetazoa" id="MESCA011496-RA">
    <property type="protein sequence ID" value="MESCA011496-PA"/>
    <property type="gene ID" value="MESCA011496"/>
</dbReference>
<sequence length="40" mass="4680">MLLFFPPPFVHLLVDNLPVATRTRDPNTQELKFEHGYRLG</sequence>
<keyword evidence="2" id="KW-1185">Reference proteome</keyword>
<dbReference type="AlphaFoldDB" id="T1H5B9"/>
<protein>
    <submittedName>
        <fullName evidence="1">Uncharacterized protein</fullName>
    </submittedName>
</protein>
<reference evidence="2" key="1">
    <citation type="submission" date="2013-02" db="EMBL/GenBank/DDBJ databases">
        <authorList>
            <person name="Hughes D."/>
        </authorList>
    </citation>
    <scope>NUCLEOTIDE SEQUENCE</scope>
    <source>
        <strain>Durham</strain>
        <strain evidence="2">NC isolate 2 -- Noor lab</strain>
    </source>
</reference>
<evidence type="ECO:0000313" key="2">
    <source>
        <dbReference type="Proteomes" id="UP000015102"/>
    </source>
</evidence>
<dbReference type="EMBL" id="CAQQ02152749">
    <property type="status" value="NOT_ANNOTATED_CDS"/>
    <property type="molecule type" value="Genomic_DNA"/>
</dbReference>
<name>T1H5B9_MEGSC</name>
<dbReference type="HOGENOM" id="CLU_3299932_0_0_1"/>
<proteinExistence type="predicted"/>
<reference evidence="1" key="2">
    <citation type="submission" date="2015-06" db="UniProtKB">
        <authorList>
            <consortium name="EnsemblMetazoa"/>
        </authorList>
    </citation>
    <scope>IDENTIFICATION</scope>
</reference>
<dbReference type="Proteomes" id="UP000015102">
    <property type="component" value="Unassembled WGS sequence"/>
</dbReference>
<accession>T1H5B9</accession>